<dbReference type="GO" id="GO:0006999">
    <property type="term" value="P:nuclear pore organization"/>
    <property type="evidence" value="ECO:0007669"/>
    <property type="project" value="TreeGrafter"/>
</dbReference>
<gene>
    <name evidence="6" type="ORF">MUK42_09948</name>
</gene>
<dbReference type="GO" id="GO:0006607">
    <property type="term" value="P:NLS-bearing protein import into nucleus"/>
    <property type="evidence" value="ECO:0007669"/>
    <property type="project" value="TreeGrafter"/>
</dbReference>
<comment type="subcellular location">
    <subcellularLocation>
        <location evidence="1">Nucleus</location>
    </subcellularLocation>
</comment>
<keyword evidence="7" id="KW-1185">Reference proteome</keyword>
<dbReference type="InterPro" id="IPR025712">
    <property type="entry name" value="Nup54_alpha-helical_dom"/>
</dbReference>
<dbReference type="Pfam" id="PF13874">
    <property type="entry name" value="Nup54"/>
    <property type="match status" value="1"/>
</dbReference>
<dbReference type="GO" id="GO:0036228">
    <property type="term" value="P:protein localization to nuclear inner membrane"/>
    <property type="evidence" value="ECO:0007669"/>
    <property type="project" value="TreeGrafter"/>
</dbReference>
<sequence>MFGTPSASSVPAFGALSSTPAFGTPSSTPAFGTPSATPAFGTPSSTPAFGTPSATPAFGTPSSTPAFGAPSSTPSFATPTPSPFFSQQQQQLQPFGFQPTPSPFGNAQITTQMAPVAALQLPLADRDIHAILDAYKEEPGNPKYSFRHLLLSVTDPALRVKPVGASDIMWAEAMTKLEGMDSSDRDRLWPQLVQGFKDLSNRLKVSVLHSWNLEPKSNHLGLVLVQFETGKLSGLFDFDLVRFWFKPCLACRFGNLQDEVLVSDAERLRMTQANVKLLQRHFQVDTLQWTQRLKQKEQVLLRRLLRILRIVEALESKGYRMPLMKGEAELAEKLAAIARQLKGPGAELSRRVHNLVSISRARANTGELNGSIYIPGSAKIREQSLADLQEVLQQETEAIARLGNVLKRDTRDLEIIMSEGTDPLEDDRGRSLMS</sequence>
<evidence type="ECO:0000256" key="4">
    <source>
        <dbReference type="SAM" id="MobiDB-lite"/>
    </source>
</evidence>
<dbReference type="OrthoDB" id="6162375at2759"/>
<evidence type="ECO:0000259" key="5">
    <source>
        <dbReference type="Pfam" id="PF13874"/>
    </source>
</evidence>
<proteinExistence type="predicted"/>
<feature type="region of interest" description="Disordered" evidence="4">
    <location>
        <begin position="25"/>
        <end position="100"/>
    </location>
</feature>
<evidence type="ECO:0000313" key="7">
    <source>
        <dbReference type="Proteomes" id="UP001055439"/>
    </source>
</evidence>
<name>A0A9E7EB60_9LILI</name>
<feature type="compositionally biased region" description="Polar residues" evidence="4">
    <location>
        <begin position="25"/>
        <end position="65"/>
    </location>
</feature>
<dbReference type="PANTHER" id="PTHR13000:SF0">
    <property type="entry name" value="NUCLEOPORIN P54"/>
    <property type="match status" value="1"/>
</dbReference>
<feature type="compositionally biased region" description="Low complexity" evidence="4">
    <location>
        <begin position="69"/>
        <end position="99"/>
    </location>
</feature>
<keyword evidence="2" id="KW-0813">Transport</keyword>
<dbReference type="GO" id="GO:0044613">
    <property type="term" value="C:nuclear pore central transport channel"/>
    <property type="evidence" value="ECO:0007669"/>
    <property type="project" value="TreeGrafter"/>
</dbReference>
<reference evidence="6" key="1">
    <citation type="submission" date="2022-05" db="EMBL/GenBank/DDBJ databases">
        <title>The Musa troglodytarum L. genome provides insights into the mechanism of non-climacteric behaviour and enrichment of carotenoids.</title>
        <authorList>
            <person name="Wang J."/>
        </authorList>
    </citation>
    <scope>NUCLEOTIDE SEQUENCE</scope>
    <source>
        <tissue evidence="6">Leaf</tissue>
    </source>
</reference>
<keyword evidence="3" id="KW-0539">Nucleus</keyword>
<accession>A0A9E7EB60</accession>
<dbReference type="AlphaFoldDB" id="A0A9E7EB60"/>
<evidence type="ECO:0000256" key="3">
    <source>
        <dbReference type="ARBA" id="ARBA00023242"/>
    </source>
</evidence>
<evidence type="ECO:0000256" key="1">
    <source>
        <dbReference type="ARBA" id="ARBA00004123"/>
    </source>
</evidence>
<dbReference type="PANTHER" id="PTHR13000">
    <property type="entry name" value="NUCLEOPORIN P54"/>
    <property type="match status" value="1"/>
</dbReference>
<organism evidence="6 7">
    <name type="scientific">Musa troglodytarum</name>
    <name type="common">fe'i banana</name>
    <dbReference type="NCBI Taxonomy" id="320322"/>
    <lineage>
        <taxon>Eukaryota</taxon>
        <taxon>Viridiplantae</taxon>
        <taxon>Streptophyta</taxon>
        <taxon>Embryophyta</taxon>
        <taxon>Tracheophyta</taxon>
        <taxon>Spermatophyta</taxon>
        <taxon>Magnoliopsida</taxon>
        <taxon>Liliopsida</taxon>
        <taxon>Zingiberales</taxon>
        <taxon>Musaceae</taxon>
        <taxon>Musa</taxon>
    </lineage>
</organism>
<dbReference type="GO" id="GO:0017056">
    <property type="term" value="F:structural constituent of nuclear pore"/>
    <property type="evidence" value="ECO:0007669"/>
    <property type="project" value="TreeGrafter"/>
</dbReference>
<evidence type="ECO:0000256" key="2">
    <source>
        <dbReference type="ARBA" id="ARBA00022448"/>
    </source>
</evidence>
<protein>
    <submittedName>
        <fullName evidence="6">Nucleoporin</fullName>
    </submittedName>
</protein>
<dbReference type="Proteomes" id="UP001055439">
    <property type="component" value="Chromosome 1"/>
</dbReference>
<dbReference type="EMBL" id="CP097502">
    <property type="protein sequence ID" value="URD72768.1"/>
    <property type="molecule type" value="Genomic_DNA"/>
</dbReference>
<evidence type="ECO:0000313" key="6">
    <source>
        <dbReference type="EMBL" id="URD72768.1"/>
    </source>
</evidence>
<dbReference type="InterPro" id="IPR024864">
    <property type="entry name" value="Nup54/Nup57/Nup44"/>
</dbReference>
<feature type="domain" description="Nucleoporin Nup54 alpha-helical" evidence="5">
    <location>
        <begin position="255"/>
        <end position="357"/>
    </location>
</feature>